<protein>
    <submittedName>
        <fullName evidence="8">DUF2179 domain-containing protein</fullName>
    </submittedName>
</protein>
<feature type="transmembrane region" description="Helical" evidence="6">
    <location>
        <begin position="78"/>
        <end position="98"/>
    </location>
</feature>
<feature type="transmembrane region" description="Helical" evidence="6">
    <location>
        <begin position="203"/>
        <end position="224"/>
    </location>
</feature>
<feature type="transmembrane region" description="Helical" evidence="6">
    <location>
        <begin position="281"/>
        <end position="305"/>
    </location>
</feature>
<evidence type="ECO:0000256" key="3">
    <source>
        <dbReference type="ARBA" id="ARBA00022692"/>
    </source>
</evidence>
<comment type="subcellular location">
    <subcellularLocation>
        <location evidence="1">Cell membrane</location>
        <topology evidence="1">Multi-pass membrane protein</topology>
    </subcellularLocation>
</comment>
<feature type="transmembrane region" description="Helical" evidence="6">
    <location>
        <begin position="110"/>
        <end position="132"/>
    </location>
</feature>
<keyword evidence="9" id="KW-1185">Reference proteome</keyword>
<keyword evidence="4 6" id="KW-1133">Transmembrane helix</keyword>
<dbReference type="RefSeq" id="WP_205517397.1">
    <property type="nucleotide sequence ID" value="NZ_CP070479.1"/>
</dbReference>
<evidence type="ECO:0000313" key="9">
    <source>
        <dbReference type="Proteomes" id="UP000772186"/>
    </source>
</evidence>
<keyword evidence="5 6" id="KW-0472">Membrane</keyword>
<feature type="transmembrane region" description="Helical" evidence="6">
    <location>
        <begin position="245"/>
        <end position="269"/>
    </location>
</feature>
<evidence type="ECO:0000259" key="7">
    <source>
        <dbReference type="Pfam" id="PF10035"/>
    </source>
</evidence>
<dbReference type="Proteomes" id="UP000772186">
    <property type="component" value="Unassembled WGS sequence"/>
</dbReference>
<dbReference type="CDD" id="cd16379">
    <property type="entry name" value="YitT_C_like"/>
    <property type="match status" value="1"/>
</dbReference>
<dbReference type="InterPro" id="IPR051461">
    <property type="entry name" value="UPF0750_membrane"/>
</dbReference>
<evidence type="ECO:0000256" key="5">
    <source>
        <dbReference type="ARBA" id="ARBA00023136"/>
    </source>
</evidence>
<dbReference type="PANTHER" id="PTHR33545:SF5">
    <property type="entry name" value="UPF0750 MEMBRANE PROTEIN YITT"/>
    <property type="match status" value="1"/>
</dbReference>
<dbReference type="PANTHER" id="PTHR33545">
    <property type="entry name" value="UPF0750 MEMBRANE PROTEIN YITT-RELATED"/>
    <property type="match status" value="1"/>
</dbReference>
<evidence type="ECO:0000256" key="1">
    <source>
        <dbReference type="ARBA" id="ARBA00004651"/>
    </source>
</evidence>
<evidence type="ECO:0000256" key="6">
    <source>
        <dbReference type="SAM" id="Phobius"/>
    </source>
</evidence>
<dbReference type="GO" id="GO:0005886">
    <property type="term" value="C:plasma membrane"/>
    <property type="evidence" value="ECO:0007669"/>
    <property type="project" value="UniProtKB-SubCell"/>
</dbReference>
<organism evidence="8 9">
    <name type="scientific">Mycoplasma tauri</name>
    <dbReference type="NCBI Taxonomy" id="547987"/>
    <lineage>
        <taxon>Bacteria</taxon>
        <taxon>Bacillati</taxon>
        <taxon>Mycoplasmatota</taxon>
        <taxon>Mollicutes</taxon>
        <taxon>Mycoplasmataceae</taxon>
        <taxon>Mycoplasma</taxon>
    </lineage>
</organism>
<feature type="transmembrane region" description="Helical" evidence="6">
    <location>
        <begin position="139"/>
        <end position="160"/>
    </location>
</feature>
<comment type="caution">
    <text evidence="8">The sequence shown here is derived from an EMBL/GenBank/DDBJ whole genome shotgun (WGS) entry which is preliminary data.</text>
</comment>
<dbReference type="AlphaFoldDB" id="A0A953NCV9"/>
<gene>
    <name evidence="8" type="ORF">LAD73_02260</name>
</gene>
<feature type="domain" description="DUF2179" evidence="7">
    <location>
        <begin position="336"/>
        <end position="389"/>
    </location>
</feature>
<dbReference type="InterPro" id="IPR019264">
    <property type="entry name" value="DUF2179"/>
</dbReference>
<dbReference type="InterPro" id="IPR015867">
    <property type="entry name" value="N-reg_PII/ATP_PRibTrfase_C"/>
</dbReference>
<evidence type="ECO:0000313" key="8">
    <source>
        <dbReference type="EMBL" id="MBZ4195531.1"/>
    </source>
</evidence>
<name>A0A953NCV9_9MOLU</name>
<evidence type="ECO:0000256" key="4">
    <source>
        <dbReference type="ARBA" id="ARBA00022989"/>
    </source>
</evidence>
<keyword evidence="3 6" id="KW-0812">Transmembrane</keyword>
<keyword evidence="2" id="KW-1003">Cell membrane</keyword>
<dbReference type="EMBL" id="JAIQBY010000024">
    <property type="protein sequence ID" value="MBZ4195531.1"/>
    <property type="molecule type" value="Genomic_DNA"/>
</dbReference>
<reference evidence="8 9" key="1">
    <citation type="submission" date="2021-09" db="EMBL/GenBank/DDBJ databases">
        <title>WGS of Mycoplasma sp. Zaradi2 strains.</title>
        <authorList>
            <person name="Spergser J."/>
        </authorList>
    </citation>
    <scope>NUCLEOTIDE SEQUENCE [LARGE SCALE GENOMIC DNA]</scope>
    <source>
        <strain evidence="8 9">1331</strain>
    </source>
</reference>
<evidence type="ECO:0000256" key="2">
    <source>
        <dbReference type="ARBA" id="ARBA00022475"/>
    </source>
</evidence>
<sequence>MYNLPEPDKNKQKTEKKTKKRINLLATSEINRVKVSEKLLHFSFLHTLTKFWQQAIAVAIICFLFSFFGMLLIQNTGLYGLGVDAISHGGARLAAFLVVHNGGTEQNARITFNVLFWAINFIINIPMFIFASVKINKQFALLTTLFMLFTTIFGIAISSIPGTEDWFIFGRLLDKEYNTKNDIIQITTWAVNYTNNPNNPVSVMFYGLLWAIIQGALAVALLIVNSSTAGFDIFVVWYSQKKFKNLGIVYIIIHIISLVFSNFIGTYIPAALEKDNWSIDIFFNASFASSFVLILVNGIVVDILFPKYRMVKIEIYTKKPNEIMDKIFALKDKRYAVTVANFKGGYNKEAQPVLIINTMYIESKTALSIVDQVDPNAMIYMFDIHKMRGHVYMSSTVNKE</sequence>
<dbReference type="Pfam" id="PF10035">
    <property type="entry name" value="DUF2179"/>
    <property type="match status" value="1"/>
</dbReference>
<feature type="transmembrane region" description="Helical" evidence="6">
    <location>
        <begin position="51"/>
        <end position="71"/>
    </location>
</feature>
<accession>A0A953NCV9</accession>
<proteinExistence type="predicted"/>
<dbReference type="Gene3D" id="3.30.70.120">
    <property type="match status" value="1"/>
</dbReference>